<evidence type="ECO:0000313" key="13">
    <source>
        <dbReference type="Proteomes" id="UP001165122"/>
    </source>
</evidence>
<organism evidence="12 13">
    <name type="scientific">Triparma laevis f. longispina</name>
    <dbReference type="NCBI Taxonomy" id="1714387"/>
    <lineage>
        <taxon>Eukaryota</taxon>
        <taxon>Sar</taxon>
        <taxon>Stramenopiles</taxon>
        <taxon>Ochrophyta</taxon>
        <taxon>Bolidophyceae</taxon>
        <taxon>Parmales</taxon>
        <taxon>Triparmaceae</taxon>
        <taxon>Triparma</taxon>
    </lineage>
</organism>
<proteinExistence type="inferred from homology"/>
<evidence type="ECO:0000256" key="9">
    <source>
        <dbReference type="ARBA" id="ARBA00023180"/>
    </source>
</evidence>
<keyword evidence="6 11" id="KW-1133">Transmembrane helix</keyword>
<dbReference type="InterPro" id="IPR005331">
    <property type="entry name" value="Sulfotransferase"/>
</dbReference>
<evidence type="ECO:0000256" key="10">
    <source>
        <dbReference type="SAM" id="MobiDB-lite"/>
    </source>
</evidence>
<evidence type="ECO:0000313" key="12">
    <source>
        <dbReference type="EMBL" id="GMH72538.1"/>
    </source>
</evidence>
<name>A0A9W7EDM5_9STRA</name>
<evidence type="ECO:0000256" key="2">
    <source>
        <dbReference type="ARBA" id="ARBA00010569"/>
    </source>
</evidence>
<dbReference type="InterPro" id="IPR007734">
    <property type="entry name" value="Heparan_SO4_2-O-STrfase"/>
</dbReference>
<dbReference type="Pfam" id="PF03567">
    <property type="entry name" value="Sulfotransfer_2"/>
    <property type="match status" value="1"/>
</dbReference>
<evidence type="ECO:0000256" key="1">
    <source>
        <dbReference type="ARBA" id="ARBA00004323"/>
    </source>
</evidence>
<dbReference type="Proteomes" id="UP001165122">
    <property type="component" value="Unassembled WGS sequence"/>
</dbReference>
<keyword evidence="7" id="KW-0333">Golgi apparatus</keyword>
<protein>
    <recommendedName>
        <fullName evidence="14">Sulfotransferase</fullName>
    </recommendedName>
</protein>
<comment type="subcellular location">
    <subcellularLocation>
        <location evidence="1">Golgi apparatus membrane</location>
        <topology evidence="1">Single-pass type II membrane protein</topology>
    </subcellularLocation>
</comment>
<evidence type="ECO:0000256" key="8">
    <source>
        <dbReference type="ARBA" id="ARBA00023136"/>
    </source>
</evidence>
<keyword evidence="13" id="KW-1185">Reference proteome</keyword>
<accession>A0A9W7EDM5</accession>
<evidence type="ECO:0000256" key="5">
    <source>
        <dbReference type="ARBA" id="ARBA00022968"/>
    </source>
</evidence>
<feature type="region of interest" description="Disordered" evidence="10">
    <location>
        <begin position="1"/>
        <end position="30"/>
    </location>
</feature>
<comment type="caution">
    <text evidence="12">The sequence shown here is derived from an EMBL/GenBank/DDBJ whole genome shotgun (WGS) entry which is preliminary data.</text>
</comment>
<keyword evidence="8 11" id="KW-0472">Membrane</keyword>
<dbReference type="AlphaFoldDB" id="A0A9W7EDM5"/>
<dbReference type="GO" id="GO:0000139">
    <property type="term" value="C:Golgi membrane"/>
    <property type="evidence" value="ECO:0007669"/>
    <property type="project" value="UniProtKB-SubCell"/>
</dbReference>
<dbReference type="OrthoDB" id="10019582at2759"/>
<dbReference type="GO" id="GO:0008146">
    <property type="term" value="F:sulfotransferase activity"/>
    <property type="evidence" value="ECO:0007669"/>
    <property type="project" value="InterPro"/>
</dbReference>
<dbReference type="EMBL" id="BRXW01000656">
    <property type="protein sequence ID" value="GMH72538.1"/>
    <property type="molecule type" value="Genomic_DNA"/>
</dbReference>
<reference evidence="13" key="1">
    <citation type="journal article" date="2023" name="Commun. Biol.">
        <title>Genome analysis of Parmales, the sister group of diatoms, reveals the evolutionary specialization of diatoms from phago-mixotrophs to photoautotrophs.</title>
        <authorList>
            <person name="Ban H."/>
            <person name="Sato S."/>
            <person name="Yoshikawa S."/>
            <person name="Yamada K."/>
            <person name="Nakamura Y."/>
            <person name="Ichinomiya M."/>
            <person name="Sato N."/>
            <person name="Blanc-Mathieu R."/>
            <person name="Endo H."/>
            <person name="Kuwata A."/>
            <person name="Ogata H."/>
        </authorList>
    </citation>
    <scope>NUCLEOTIDE SEQUENCE [LARGE SCALE GENOMIC DNA]</scope>
    <source>
        <strain evidence="13">NIES 3700</strain>
    </source>
</reference>
<feature type="transmembrane region" description="Helical" evidence="11">
    <location>
        <begin position="51"/>
        <end position="70"/>
    </location>
</feature>
<keyword evidence="3" id="KW-0808">Transferase</keyword>
<dbReference type="Gene3D" id="3.40.50.300">
    <property type="entry name" value="P-loop containing nucleotide triphosphate hydrolases"/>
    <property type="match status" value="1"/>
</dbReference>
<keyword evidence="5" id="KW-0735">Signal-anchor</keyword>
<dbReference type="InterPro" id="IPR027417">
    <property type="entry name" value="P-loop_NTPase"/>
</dbReference>
<keyword evidence="9" id="KW-0325">Glycoprotein</keyword>
<feature type="compositionally biased region" description="Pro residues" evidence="10">
    <location>
        <begin position="14"/>
        <end position="30"/>
    </location>
</feature>
<evidence type="ECO:0008006" key="14">
    <source>
        <dbReference type="Google" id="ProtNLM"/>
    </source>
</evidence>
<dbReference type="PANTHER" id="PTHR12129:SF15">
    <property type="entry name" value="URONYL 2-SULFOTRANSFERASE"/>
    <property type="match status" value="1"/>
</dbReference>
<gene>
    <name evidence="12" type="ORF">TrLO_g15876</name>
</gene>
<evidence type="ECO:0000256" key="11">
    <source>
        <dbReference type="SAM" id="Phobius"/>
    </source>
</evidence>
<keyword evidence="4 11" id="KW-0812">Transmembrane</keyword>
<evidence type="ECO:0000256" key="4">
    <source>
        <dbReference type="ARBA" id="ARBA00022692"/>
    </source>
</evidence>
<evidence type="ECO:0000256" key="3">
    <source>
        <dbReference type="ARBA" id="ARBA00022679"/>
    </source>
</evidence>
<evidence type="ECO:0000256" key="6">
    <source>
        <dbReference type="ARBA" id="ARBA00022989"/>
    </source>
</evidence>
<comment type="similarity">
    <text evidence="2">Belongs to the sulfotransferase 3 family.</text>
</comment>
<dbReference type="PANTHER" id="PTHR12129">
    <property type="entry name" value="HEPARAN SULFATE 2-O-SULFOTRANSFERASE"/>
    <property type="match status" value="1"/>
</dbReference>
<evidence type="ECO:0000256" key="7">
    <source>
        <dbReference type="ARBA" id="ARBA00023034"/>
    </source>
</evidence>
<sequence>MMAKSKKNKGTAVPPAPSMNPHIPSTPPKPSKPLLLSSLLGNSPTLTPRTFLIYSLLLLPLFFILSYYLVKLSFGSFKEIGGSGRCSGICDINRLGYDDDTGINPYYKTETNNNLYPTPFKPLDPLSLLFLRIPKSASTRFLTLTNTLSHTKNFKITEFPDLRDAVGGSGESSEDWDPRRQFSSSIDRTKYYNGIMAKLYTGIGSRGVTTLPTPDTENVLDMYTDSQNRTLRNIYYGHLFLPAFESFRHYKPDKEGGELRNGRRVPGVVTFVRDPVRRMESAYNYVRVGARTAEHRKNIIENLGNQTLATCISDPTCVEKNQLRKSCSMLSRYLCGDHPDCIVNWHEVDEENHVQMVGKLVERGKMNLKDKILFVGVTERMEESMEILESLLPTYFESITSSSLALSISSKKTNSQKSFERNFKQGSAVNVAPDYKRVKEDEREVILKRNICYADFKVYNYAVEVLEERYESWKRRDVKDYNKKCEEQEL</sequence>